<feature type="region of interest" description="Disordered" evidence="1">
    <location>
        <begin position="1"/>
        <end position="43"/>
    </location>
</feature>
<accession>A0A1Y1WHT8</accession>
<feature type="compositionally biased region" description="Low complexity" evidence="1">
    <location>
        <begin position="17"/>
        <end position="29"/>
    </location>
</feature>
<keyword evidence="3" id="KW-1185">Reference proteome</keyword>
<dbReference type="OrthoDB" id="5565181at2759"/>
<evidence type="ECO:0000313" key="2">
    <source>
        <dbReference type="EMBL" id="ORX73141.1"/>
    </source>
</evidence>
<feature type="compositionally biased region" description="Basic residues" evidence="1">
    <location>
        <begin position="1"/>
        <end position="13"/>
    </location>
</feature>
<gene>
    <name evidence="2" type="ORF">DL89DRAFT_265281</name>
</gene>
<reference evidence="2 3" key="1">
    <citation type="submission" date="2016-07" db="EMBL/GenBank/DDBJ databases">
        <title>Pervasive Adenine N6-methylation of Active Genes in Fungi.</title>
        <authorList>
            <consortium name="DOE Joint Genome Institute"/>
            <person name="Mondo S.J."/>
            <person name="Dannebaum R.O."/>
            <person name="Kuo R.C."/>
            <person name="Labutti K."/>
            <person name="Haridas S."/>
            <person name="Kuo A."/>
            <person name="Salamov A."/>
            <person name="Ahrendt S.R."/>
            <person name="Lipzen A."/>
            <person name="Sullivan W."/>
            <person name="Andreopoulos W.B."/>
            <person name="Clum A."/>
            <person name="Lindquist E."/>
            <person name="Daum C."/>
            <person name="Ramamoorthy G.K."/>
            <person name="Gryganskyi A."/>
            <person name="Culley D."/>
            <person name="Magnuson J.K."/>
            <person name="James T.Y."/>
            <person name="O'Malley M.A."/>
            <person name="Stajich J.E."/>
            <person name="Spatafora J.W."/>
            <person name="Visel A."/>
            <person name="Grigoriev I.V."/>
        </authorList>
    </citation>
    <scope>NUCLEOTIDE SEQUENCE [LARGE SCALE GENOMIC DNA]</scope>
    <source>
        <strain evidence="2 3">ATCC 12442</strain>
    </source>
</reference>
<dbReference type="Proteomes" id="UP000193922">
    <property type="component" value="Unassembled WGS sequence"/>
</dbReference>
<dbReference type="RefSeq" id="XP_040746481.1">
    <property type="nucleotide sequence ID" value="XM_040886595.1"/>
</dbReference>
<organism evidence="2 3">
    <name type="scientific">Linderina pennispora</name>
    <dbReference type="NCBI Taxonomy" id="61395"/>
    <lineage>
        <taxon>Eukaryota</taxon>
        <taxon>Fungi</taxon>
        <taxon>Fungi incertae sedis</taxon>
        <taxon>Zoopagomycota</taxon>
        <taxon>Kickxellomycotina</taxon>
        <taxon>Kickxellomycetes</taxon>
        <taxon>Kickxellales</taxon>
        <taxon>Kickxellaceae</taxon>
        <taxon>Linderina</taxon>
    </lineage>
</organism>
<feature type="compositionally biased region" description="Basic and acidic residues" evidence="1">
    <location>
        <begin position="30"/>
        <end position="43"/>
    </location>
</feature>
<evidence type="ECO:0000313" key="3">
    <source>
        <dbReference type="Proteomes" id="UP000193922"/>
    </source>
</evidence>
<name>A0A1Y1WHT8_9FUNG</name>
<proteinExistence type="predicted"/>
<dbReference type="AlphaFoldDB" id="A0A1Y1WHT8"/>
<dbReference type="EMBL" id="MCFD01000002">
    <property type="protein sequence ID" value="ORX73141.1"/>
    <property type="molecule type" value="Genomic_DNA"/>
</dbReference>
<protein>
    <submittedName>
        <fullName evidence="2">Uncharacterized protein</fullName>
    </submittedName>
</protein>
<sequence>MSSNKHHQHKRSRETRTSQSSSQVQQEVTRLTRDAMVSEDKKNQLSEIIRRTGHSTGAGHIDTMYQYNRMVAPGILKGVGELCELFETAEVVSVPDFALNISGCFARYVSAVDITDADTGELYEVSAYAINYAVRPELVSQITEWIISHGRHNRLSTCSFSGVPIPEFDLYRSSENLSTGICFVREPRSSSSAASLYRDNPGYSAGRTIKPLLISGPWGIGKSHLMFGAAAKLACMPKVVVIYIGDAGDLIVQPGSNDQYIAVIEHIACAFINYPVALDAISRWYRNSGTSQANLAEHTNLLLKDIHGNQLVIDILGLGQSQQFMTVVSTSNANKVDQVVGCTVQCIISGVPTNADIANIAFAVHPSLELSAEQLERASAQLDNHAVDVVSALTRLSNYVERRSDAQVSTGLHSSDPLRVCINEQILERNSRILRQHSAFVTQTLSKTISRFDVMDMHRVGPEIGDSMWAISTKTGDLRAKLLRIKLAIFREHHGLSMEPNLCRDLQFVVPDYALGNGQYASAAFCHRNDSTTQPAAACGILYRSYFSGTVHEQFQWIFDGASLKRDIDTPTRLRYFDLSFLELEQLVASACALSDESKMIVSIDFGRRVFQHRHCTTFGEATTIARAAAERMSKDPPRYLPVNKNAEIEIRYSTMLYFPTIEFDKEWKGKGMKTTTYDQGSFMLALTRIDWFTNGRYTTCKIEATWIANDPIELEIPLSSNEPAAHKSNQDYDMVKALEYENSWSARAIGIFSGIGQRESFGNVSKVDMLVVTRQDRVDGIIRGKHRLTSMDPMHMSRCGLVAIETISKLRRTLSYI</sequence>
<evidence type="ECO:0000256" key="1">
    <source>
        <dbReference type="SAM" id="MobiDB-lite"/>
    </source>
</evidence>
<dbReference type="GeneID" id="63803243"/>
<comment type="caution">
    <text evidence="2">The sequence shown here is derived from an EMBL/GenBank/DDBJ whole genome shotgun (WGS) entry which is preliminary data.</text>
</comment>